<protein>
    <recommendedName>
        <fullName evidence="4">Mycothiol acetyltransferase</fullName>
        <shortName evidence="4">MSH acetyltransferase</shortName>
        <ecNumber evidence="4">2.3.1.189</ecNumber>
    </recommendedName>
    <alternativeName>
        <fullName evidence="4">Mycothiol synthase</fullName>
    </alternativeName>
</protein>
<comment type="subunit">
    <text evidence="4">Monomer.</text>
</comment>
<feature type="binding site" evidence="4">
    <location>
        <begin position="243"/>
        <end position="249"/>
    </location>
    <ligand>
        <name>acetyl-CoA</name>
        <dbReference type="ChEBI" id="CHEBI:57288"/>
        <label>2</label>
    </ligand>
</feature>
<reference evidence="6 7" key="1">
    <citation type="submission" date="2014-02" db="EMBL/GenBank/DDBJ databases">
        <title>Genome sequence of Brachybacterium phenoliresistens strain W13A50.</title>
        <authorList>
            <person name="Wang X."/>
        </authorList>
    </citation>
    <scope>NUCLEOTIDE SEQUENCE [LARGE SCALE GENOMIC DNA]</scope>
    <source>
        <strain evidence="6 7">W13A50</strain>
    </source>
</reference>
<dbReference type="Proteomes" id="UP000023067">
    <property type="component" value="Unassembled WGS sequence"/>
</dbReference>
<comment type="caution">
    <text evidence="6">The sequence shown here is derived from an EMBL/GenBank/DDBJ whole genome shotgun (WGS) entry which is preliminary data.</text>
</comment>
<comment type="caution">
    <text evidence="4">Lacks conserved residue(s) required for the propagation of feature annotation.</text>
</comment>
<feature type="binding site" evidence="4">
    <location>
        <position position="222"/>
    </location>
    <ligand>
        <name>1D-myo-inositol 2-(L-cysteinylamino)-2-deoxy-alpha-D-glucopyranoside</name>
        <dbReference type="ChEBI" id="CHEBI:58887"/>
    </ligand>
</feature>
<dbReference type="HOGENOM" id="CLU_068014_0_0_11"/>
<evidence type="ECO:0000256" key="1">
    <source>
        <dbReference type="ARBA" id="ARBA00022679"/>
    </source>
</evidence>
<dbReference type="InterPro" id="IPR000182">
    <property type="entry name" value="GNAT_dom"/>
</dbReference>
<dbReference type="eggNOG" id="COG0456">
    <property type="taxonomic scope" value="Bacteria"/>
</dbReference>
<dbReference type="PANTHER" id="PTHR43072:SF23">
    <property type="entry name" value="UPF0039 PROTEIN C11D3.02C"/>
    <property type="match status" value="1"/>
</dbReference>
<name>Z9JR85_9MICO</name>
<feature type="binding site" evidence="4">
    <location>
        <position position="232"/>
    </location>
    <ligand>
        <name>1D-myo-inositol 2-(L-cysteinylamino)-2-deoxy-alpha-D-glucopyranoside</name>
        <dbReference type="ChEBI" id="CHEBI:58887"/>
    </ligand>
</feature>
<dbReference type="EC" id="2.3.1.189" evidence="4"/>
<gene>
    <name evidence="4" type="primary">mshD</name>
    <name evidence="6" type="ORF">BF93_04475</name>
</gene>
<keyword evidence="2 4" id="KW-0677">Repeat</keyword>
<keyword evidence="1 4" id="KW-0808">Transferase</keyword>
<evidence type="ECO:0000313" key="7">
    <source>
        <dbReference type="Proteomes" id="UP000023067"/>
    </source>
</evidence>
<dbReference type="PATRIC" id="fig|396014.3.peg.2926"/>
<proteinExistence type="inferred from homology"/>
<dbReference type="PIRSF" id="PIRSF021524">
    <property type="entry name" value="MSH_acetyltransferase"/>
    <property type="match status" value="1"/>
</dbReference>
<evidence type="ECO:0000256" key="2">
    <source>
        <dbReference type="ARBA" id="ARBA00022737"/>
    </source>
</evidence>
<evidence type="ECO:0000313" key="6">
    <source>
        <dbReference type="EMBL" id="EWS80267.1"/>
    </source>
</evidence>
<dbReference type="InterPro" id="IPR017813">
    <property type="entry name" value="Mycothiol_AcTrfase"/>
</dbReference>
<dbReference type="STRING" id="396014.BF93_04475"/>
<dbReference type="NCBIfam" id="TIGR03448">
    <property type="entry name" value="mycothiol_MshD"/>
    <property type="match status" value="1"/>
</dbReference>
<dbReference type="Gene3D" id="3.40.630.30">
    <property type="match status" value="1"/>
</dbReference>
<feature type="binding site" evidence="4">
    <location>
        <begin position="236"/>
        <end position="238"/>
    </location>
    <ligand>
        <name>acetyl-CoA</name>
        <dbReference type="ChEBI" id="CHEBI:57288"/>
        <label>2</label>
    </ligand>
</feature>
<feature type="binding site" evidence="4">
    <location>
        <position position="33"/>
    </location>
    <ligand>
        <name>1D-myo-inositol 2-(L-cysteinylamino)-2-deoxy-alpha-D-glucopyranoside</name>
        <dbReference type="ChEBI" id="CHEBI:58887"/>
    </ligand>
</feature>
<dbReference type="PROSITE" id="PS51186">
    <property type="entry name" value="GNAT"/>
    <property type="match status" value="2"/>
</dbReference>
<feature type="binding site" evidence="4">
    <location>
        <position position="183"/>
    </location>
    <ligand>
        <name>1D-myo-inositol 2-(L-cysteinylamino)-2-deoxy-alpha-D-glucopyranoside</name>
        <dbReference type="ChEBI" id="CHEBI:58887"/>
    </ligand>
</feature>
<comment type="catalytic activity">
    <reaction evidence="4">
        <text>1D-myo-inositol 2-(L-cysteinylamino)-2-deoxy-alpha-D-glucopyranoside + acetyl-CoA = mycothiol + CoA + H(+)</text>
        <dbReference type="Rhea" id="RHEA:26172"/>
        <dbReference type="ChEBI" id="CHEBI:15378"/>
        <dbReference type="ChEBI" id="CHEBI:16768"/>
        <dbReference type="ChEBI" id="CHEBI:57287"/>
        <dbReference type="ChEBI" id="CHEBI:57288"/>
        <dbReference type="ChEBI" id="CHEBI:58887"/>
        <dbReference type="EC" id="2.3.1.189"/>
    </reaction>
</comment>
<feature type="domain" description="N-acetyltransferase" evidence="5">
    <location>
        <begin position="158"/>
        <end position="302"/>
    </location>
</feature>
<feature type="domain" description="N-acetyltransferase" evidence="5">
    <location>
        <begin position="2"/>
        <end position="142"/>
    </location>
</feature>
<comment type="similarity">
    <text evidence="4">Belongs to the acetyltransferase family. MshD subfamily.</text>
</comment>
<organism evidence="6 7">
    <name type="scientific">Brachybacterium phenoliresistens</name>
    <dbReference type="NCBI Taxonomy" id="396014"/>
    <lineage>
        <taxon>Bacteria</taxon>
        <taxon>Bacillati</taxon>
        <taxon>Actinomycetota</taxon>
        <taxon>Actinomycetes</taxon>
        <taxon>Micrococcales</taxon>
        <taxon>Dermabacteraceae</taxon>
        <taxon>Brachybacterium</taxon>
    </lineage>
</organism>
<dbReference type="Pfam" id="PF00583">
    <property type="entry name" value="Acetyltransf_1"/>
    <property type="match status" value="1"/>
</dbReference>
<dbReference type="GO" id="GO:0010125">
    <property type="term" value="P:mycothiol biosynthetic process"/>
    <property type="evidence" value="ECO:0007669"/>
    <property type="project" value="UniProtKB-UniRule"/>
</dbReference>
<dbReference type="PANTHER" id="PTHR43072">
    <property type="entry name" value="N-ACETYLTRANSFERASE"/>
    <property type="match status" value="1"/>
</dbReference>
<comment type="function">
    <text evidence="4">Catalyzes the transfer of acetyl from acetyl-CoA to desacetylmycothiol (Cys-GlcN-Ins) to form mycothiol.</text>
</comment>
<dbReference type="HAMAP" id="MF_01698">
    <property type="entry name" value="MshD"/>
    <property type="match status" value="1"/>
</dbReference>
<dbReference type="RefSeq" id="WP_038373659.1">
    <property type="nucleotide sequence ID" value="NZ_KK070000.1"/>
</dbReference>
<evidence type="ECO:0000256" key="3">
    <source>
        <dbReference type="ARBA" id="ARBA00023315"/>
    </source>
</evidence>
<feature type="binding site" evidence="4">
    <location>
        <position position="270"/>
    </location>
    <ligand>
        <name>1D-myo-inositol 2-(L-cysteinylamino)-2-deoxy-alpha-D-glucopyranoside</name>
        <dbReference type="ChEBI" id="CHEBI:58887"/>
    </ligand>
</feature>
<dbReference type="GO" id="GO:0035447">
    <property type="term" value="F:mycothiol synthase activity"/>
    <property type="evidence" value="ECO:0007669"/>
    <property type="project" value="UniProtKB-UniRule"/>
</dbReference>
<dbReference type="InterPro" id="IPR016181">
    <property type="entry name" value="Acyl_CoA_acyltransferase"/>
</dbReference>
<evidence type="ECO:0000259" key="5">
    <source>
        <dbReference type="PROSITE" id="PS51186"/>
    </source>
</evidence>
<dbReference type="AlphaFoldDB" id="Z9JR85"/>
<dbReference type="OrthoDB" id="9761456at2"/>
<sequence length="302" mass="32030">MITTDRLTPAARRGIGRLLDACAQADGVSPLDEAARLALAAAPADPSAGPRHLLVPAEGAEAEDPGAVLGYASVLADGTVQGMVDPPHRRRGIGRRLLAEVTALRPDAAVWAHGALAGALALLEGAGYTPRRTLLTLGRPLPGAALPAAESSLQPLEITGFDLDRDGEEWVALNAVAFASHPEQGRMTLADLRERAAQPWFDPEGFFLARHRGELVGFVWTKREGEAAEDGEIYVVGTAPVAQGRGVARLLMVRALDHLARAGCRRAVLYVEGDNAPALSVYRRLGFSTIGRDVQLRRAQEA</sequence>
<evidence type="ECO:0000256" key="4">
    <source>
        <dbReference type="HAMAP-Rule" id="MF_01698"/>
    </source>
</evidence>
<keyword evidence="3 4" id="KW-0012">Acyltransferase</keyword>
<dbReference type="SUPFAM" id="SSF55729">
    <property type="entry name" value="Acyl-CoA N-acyltransferases (Nat)"/>
    <property type="match status" value="1"/>
</dbReference>
<dbReference type="EMBL" id="JDYK01000017">
    <property type="protein sequence ID" value="EWS80267.1"/>
    <property type="molecule type" value="Genomic_DNA"/>
</dbReference>
<dbReference type="CDD" id="cd04301">
    <property type="entry name" value="NAT_SF"/>
    <property type="match status" value="1"/>
</dbReference>
<keyword evidence="7" id="KW-1185">Reference proteome</keyword>
<accession>Z9JR85</accession>